<sequence>MFVNTLRAEWTKLCTTKSFYWTTGLIFILSIGWALLNALNAPEVDPALPVSPLTAQGMNSILLALVIPIIMIQAIMVVTTEYRFGLQSTVYMSNPNRSIVALVKLLLYGVIAAVIMFLALVLIYFLSERLAPDSVKELYEPFKEDAGKRSLWMFPLLSFLVTIFVQGLGWLLRQTAGTVALSLILYLGIENVVRVLPKIGDDIIHFMPFSAFNSWASDSVAENAPWDSSAGSAIVFIAWAAILWVLGVFVLEKRDA</sequence>
<gene>
    <name evidence="2" type="ORF">CBE89_02550</name>
</gene>
<dbReference type="KEGG" id="cstr:CBE89_02550"/>
<organism evidence="2 3">
    <name type="scientific">Corynebacterium striatum</name>
    <dbReference type="NCBI Taxonomy" id="43770"/>
    <lineage>
        <taxon>Bacteria</taxon>
        <taxon>Bacillati</taxon>
        <taxon>Actinomycetota</taxon>
        <taxon>Actinomycetes</taxon>
        <taxon>Mycobacteriales</taxon>
        <taxon>Corynebacteriaceae</taxon>
        <taxon>Corynebacterium</taxon>
    </lineage>
</organism>
<feature type="transmembrane region" description="Helical" evidence="1">
    <location>
        <begin position="61"/>
        <end position="84"/>
    </location>
</feature>
<feature type="transmembrane region" description="Helical" evidence="1">
    <location>
        <begin position="230"/>
        <end position="251"/>
    </location>
</feature>
<reference evidence="2 3" key="1">
    <citation type="submission" date="2017-05" db="EMBL/GenBank/DDBJ databases">
        <title>Complete genome sequence of Corynebacterium striatum KC-Na-1 isolated from Neophocaena asiaeorientalis in Korea.</title>
        <authorList>
            <person name="Kim J.H."/>
            <person name="Lee K."/>
        </authorList>
    </citation>
    <scope>NUCLEOTIDE SEQUENCE [LARGE SCALE GENOMIC DNA]</scope>
    <source>
        <strain evidence="2 3">KC-Na-01</strain>
    </source>
</reference>
<dbReference type="RefSeq" id="WP_086890668.1">
    <property type="nucleotide sequence ID" value="NZ_CP021252.1"/>
</dbReference>
<name>A0A2Z2IWC6_CORST</name>
<evidence type="ECO:0000313" key="2">
    <source>
        <dbReference type="EMBL" id="ART20500.1"/>
    </source>
</evidence>
<keyword evidence="1" id="KW-1133">Transmembrane helix</keyword>
<proteinExistence type="predicted"/>
<feature type="transmembrane region" description="Helical" evidence="1">
    <location>
        <begin position="105"/>
        <end position="126"/>
    </location>
</feature>
<dbReference type="EMBL" id="CP021252">
    <property type="protein sequence ID" value="ART20500.1"/>
    <property type="molecule type" value="Genomic_DNA"/>
</dbReference>
<accession>A0A2Z2IWC6</accession>
<evidence type="ECO:0000256" key="1">
    <source>
        <dbReference type="SAM" id="Phobius"/>
    </source>
</evidence>
<feature type="transmembrane region" description="Helical" evidence="1">
    <location>
        <begin position="151"/>
        <end position="172"/>
    </location>
</feature>
<dbReference type="AlphaFoldDB" id="A0A2Z2IWC6"/>
<keyword evidence="1" id="KW-0472">Membrane</keyword>
<feature type="transmembrane region" description="Helical" evidence="1">
    <location>
        <begin position="179"/>
        <end position="197"/>
    </location>
</feature>
<protein>
    <submittedName>
        <fullName evidence="2">ABC transporter permease</fullName>
    </submittedName>
</protein>
<feature type="transmembrane region" description="Helical" evidence="1">
    <location>
        <begin position="20"/>
        <end position="41"/>
    </location>
</feature>
<evidence type="ECO:0000313" key="3">
    <source>
        <dbReference type="Proteomes" id="UP000250197"/>
    </source>
</evidence>
<keyword evidence="1" id="KW-0812">Transmembrane</keyword>
<dbReference type="Proteomes" id="UP000250197">
    <property type="component" value="Chromosome"/>
</dbReference>